<name>A0A6P4FBH1_DRORH</name>
<dbReference type="EnsemblMetazoa" id="XM_017129159.1">
    <property type="protein sequence ID" value="XP_016984648.1"/>
    <property type="gene ID" value="LOC108048469"/>
</dbReference>
<sequence length="157" mass="19043">MHYLHVLGFLVFFATYSSSLDRALNRRRFMEQYKDRSWRLTMNISQQRHDPVLMSLLQRDYNDHKLINRKDLFPAQMPSNDLKRYSGSNYQPFTPFEKRVIRLLIRLGILKSKAEIMLETLEKDKELLKRLKKLLDDVDEEQESDDFFENFFNLIFE</sequence>
<keyword evidence="1" id="KW-0175">Coiled coil</keyword>
<gene>
    <name evidence="5" type="primary">LOC108048469</name>
    <name evidence="3" type="synonym">108048469</name>
</gene>
<protein>
    <submittedName>
        <fullName evidence="5">Uncharacterized protein LOC108048469</fullName>
    </submittedName>
</protein>
<evidence type="ECO:0000313" key="3">
    <source>
        <dbReference type="EnsemblMetazoa" id="XP_016984648.1"/>
    </source>
</evidence>
<dbReference type="RefSeq" id="XP_016984648.1">
    <property type="nucleotide sequence ID" value="XM_017129159.1"/>
</dbReference>
<feature type="coiled-coil region" evidence="1">
    <location>
        <begin position="111"/>
        <end position="144"/>
    </location>
</feature>
<keyword evidence="2" id="KW-0732">Signal</keyword>
<dbReference type="GeneID" id="108048469"/>
<keyword evidence="4" id="KW-1185">Reference proteome</keyword>
<evidence type="ECO:0000256" key="2">
    <source>
        <dbReference type="SAM" id="SignalP"/>
    </source>
</evidence>
<dbReference type="Proteomes" id="UP001652680">
    <property type="component" value="Unassembled WGS sequence"/>
</dbReference>
<feature type="chain" id="PRO_5027833680" evidence="2">
    <location>
        <begin position="20"/>
        <end position="157"/>
    </location>
</feature>
<evidence type="ECO:0000313" key="5">
    <source>
        <dbReference type="RefSeq" id="XP_016984648.1"/>
    </source>
</evidence>
<organism evidence="5">
    <name type="scientific">Drosophila rhopaloa</name>
    <name type="common">Fruit fly</name>
    <dbReference type="NCBI Taxonomy" id="1041015"/>
    <lineage>
        <taxon>Eukaryota</taxon>
        <taxon>Metazoa</taxon>
        <taxon>Ecdysozoa</taxon>
        <taxon>Arthropoda</taxon>
        <taxon>Hexapoda</taxon>
        <taxon>Insecta</taxon>
        <taxon>Pterygota</taxon>
        <taxon>Neoptera</taxon>
        <taxon>Endopterygota</taxon>
        <taxon>Diptera</taxon>
        <taxon>Brachycera</taxon>
        <taxon>Muscomorpha</taxon>
        <taxon>Ephydroidea</taxon>
        <taxon>Drosophilidae</taxon>
        <taxon>Drosophila</taxon>
        <taxon>Sophophora</taxon>
    </lineage>
</organism>
<reference evidence="4" key="1">
    <citation type="journal article" date="2021" name="Elife">
        <title>Highly contiguous assemblies of 101 drosophilid genomes.</title>
        <authorList>
            <person name="Kim B.Y."/>
            <person name="Wang J.R."/>
            <person name="Miller D.E."/>
            <person name="Barmina O."/>
            <person name="Delaney E."/>
            <person name="Thompson A."/>
            <person name="Comeault A.A."/>
            <person name="Peede D."/>
            <person name="D'Agostino E.R."/>
            <person name="Pelaez J."/>
            <person name="Aguilar J.M."/>
            <person name="Haji D."/>
            <person name="Matsunaga T."/>
            <person name="Armstrong E.E."/>
            <person name="Zych M."/>
            <person name="Ogawa Y."/>
            <person name="Stamenkovic-Radak M."/>
            <person name="Jelic M."/>
            <person name="Veselinovic M.S."/>
            <person name="Tanaskovic M."/>
            <person name="Eric P."/>
            <person name="Gao J.J."/>
            <person name="Katoh T.K."/>
            <person name="Toda M.J."/>
            <person name="Watabe H."/>
            <person name="Watada M."/>
            <person name="Davis J.S."/>
            <person name="Moyle L.C."/>
            <person name="Manoli G."/>
            <person name="Bertolini E."/>
            <person name="Kostal V."/>
            <person name="Hawley R.S."/>
            <person name="Takahashi A."/>
            <person name="Jones C.D."/>
            <person name="Price D.K."/>
            <person name="Whiteman N."/>
            <person name="Kopp A."/>
            <person name="Matute D.R."/>
            <person name="Petrov D.A."/>
        </authorList>
    </citation>
    <scope>NUCLEOTIDE SEQUENCE [LARGE SCALE GENOMIC DNA]</scope>
</reference>
<reference evidence="5" key="2">
    <citation type="submission" date="2025-04" db="UniProtKB">
        <authorList>
            <consortium name="RefSeq"/>
        </authorList>
    </citation>
    <scope>IDENTIFICATION</scope>
</reference>
<dbReference type="OrthoDB" id="7869877at2759"/>
<evidence type="ECO:0000313" key="4">
    <source>
        <dbReference type="Proteomes" id="UP001652680"/>
    </source>
</evidence>
<feature type="signal peptide" evidence="2">
    <location>
        <begin position="1"/>
        <end position="19"/>
    </location>
</feature>
<proteinExistence type="predicted"/>
<evidence type="ECO:0000256" key="1">
    <source>
        <dbReference type="SAM" id="Coils"/>
    </source>
</evidence>
<reference evidence="3" key="3">
    <citation type="submission" date="2025-05" db="UniProtKB">
        <authorList>
            <consortium name="EnsemblMetazoa"/>
        </authorList>
    </citation>
    <scope>IDENTIFICATION</scope>
</reference>
<accession>A0A6P4FBH1</accession>
<dbReference type="AlphaFoldDB" id="A0A6P4FBH1"/>